<gene>
    <name evidence="1" type="ORF">US54_C0072G0005</name>
</gene>
<dbReference type="Proteomes" id="UP000034471">
    <property type="component" value="Unassembled WGS sequence"/>
</dbReference>
<comment type="caution">
    <text evidence="1">The sequence shown here is derived from an EMBL/GenBank/DDBJ whole genome shotgun (WGS) entry which is preliminary data.</text>
</comment>
<dbReference type="SUPFAM" id="SSF53795">
    <property type="entry name" value="PEP carboxykinase-like"/>
    <property type="match status" value="1"/>
</dbReference>
<dbReference type="AlphaFoldDB" id="A0A0G0K6S2"/>
<sequence>MTRQSKNLYLQIAGFIIKIIFNRSDFFYKKELIRNIKKHLKYFIVKDNQKSNFFIEFTSEETYQCITREQELFFPFYKFRSNNYVRTYYFISYIQFQILLKSVMDQLLNNNNGLHLHASAALIKDKAYLFLAKSGGGKSTMIKLLQKRYTALADDSIYLKKESGKYYIYQTPLIEKESWLIKTNKRYVFGGIFFLKKSKNFSSMKLSKEICFEKLSNQLLTSKNKAKKIFNYCYILLRRPIIIIFFILEKTREFFKSISINWFNQNRYILYSTPI</sequence>
<dbReference type="EMBL" id="LBTJ01000072">
    <property type="protein sequence ID" value="KKQ36331.1"/>
    <property type="molecule type" value="Genomic_DNA"/>
</dbReference>
<accession>A0A0G0K6S2</accession>
<organism evidence="1 2">
    <name type="scientific">Candidatus Roizmanbacteria bacterium GW2011_GWA2_37_7</name>
    <dbReference type="NCBI Taxonomy" id="1618481"/>
    <lineage>
        <taxon>Bacteria</taxon>
        <taxon>Candidatus Roizmaniibacteriota</taxon>
    </lineage>
</organism>
<reference evidence="1 2" key="1">
    <citation type="journal article" date="2015" name="Nature">
        <title>rRNA introns, odd ribosomes, and small enigmatic genomes across a large radiation of phyla.</title>
        <authorList>
            <person name="Brown C.T."/>
            <person name="Hug L.A."/>
            <person name="Thomas B.C."/>
            <person name="Sharon I."/>
            <person name="Castelle C.J."/>
            <person name="Singh A."/>
            <person name="Wilkins M.J."/>
            <person name="Williams K.H."/>
            <person name="Banfield J.F."/>
        </authorList>
    </citation>
    <scope>NUCLEOTIDE SEQUENCE [LARGE SCALE GENOMIC DNA]</scope>
</reference>
<name>A0A0G0K6S2_9BACT</name>
<dbReference type="InterPro" id="IPR027417">
    <property type="entry name" value="P-loop_NTPase"/>
</dbReference>
<dbReference type="Gene3D" id="3.40.50.300">
    <property type="entry name" value="P-loop containing nucleotide triphosphate hydrolases"/>
    <property type="match status" value="1"/>
</dbReference>
<proteinExistence type="predicted"/>
<protein>
    <submittedName>
        <fullName evidence="1">Uncharacterized protein</fullName>
    </submittedName>
</protein>
<evidence type="ECO:0000313" key="2">
    <source>
        <dbReference type="Proteomes" id="UP000034471"/>
    </source>
</evidence>
<evidence type="ECO:0000313" key="1">
    <source>
        <dbReference type="EMBL" id="KKQ36331.1"/>
    </source>
</evidence>